<keyword evidence="2" id="KW-1185">Reference proteome</keyword>
<sequence length="245" mass="28681">MEHDTLGNKAPVAAKHTEDGVPCPAYDRRYEVLQINNWEIVSEKYEDIEKMYVSVKCLFLLANLIKKYQSIQPSFMGKVNTFKPDTIFKMAILKSEFKAKIQRGFQWGHYNLESDSSGETFTTIHKNFYLFQIHASELDTLSKFQQNTIFYCFLKEYILTFKASFETGVEILDFILEESSHSNNTNEGFAFVMGKFEINYHLIQFIKYFYKNIFDKLKPVDHEGNSLLFKAKVKCAKDFLTYSQD</sequence>
<dbReference type="EMBL" id="CM045877">
    <property type="protein sequence ID" value="KAI7940727.1"/>
    <property type="molecule type" value="Genomic_DNA"/>
</dbReference>
<reference evidence="2" key="1">
    <citation type="journal article" date="2018" name="BMC Genomics">
        <title>Genomic insights into host adaptation between the wheat stripe rust pathogen (Puccinia striiformis f. sp. tritici) and the barley stripe rust pathogen (Puccinia striiformis f. sp. hordei).</title>
        <authorList>
            <person name="Xia C."/>
            <person name="Wang M."/>
            <person name="Yin C."/>
            <person name="Cornejo O.E."/>
            <person name="Hulbert S.H."/>
            <person name="Chen X."/>
        </authorList>
    </citation>
    <scope>NUCLEOTIDE SEQUENCE [LARGE SCALE GENOMIC DNA]</scope>
    <source>
        <strain evidence="2">93-210</strain>
    </source>
</reference>
<accession>A0ACC0DX40</accession>
<dbReference type="Proteomes" id="UP001060170">
    <property type="component" value="Chromosome 13"/>
</dbReference>
<organism evidence="1 2">
    <name type="scientific">Puccinia striiformis f. sp. tritici</name>
    <dbReference type="NCBI Taxonomy" id="168172"/>
    <lineage>
        <taxon>Eukaryota</taxon>
        <taxon>Fungi</taxon>
        <taxon>Dikarya</taxon>
        <taxon>Basidiomycota</taxon>
        <taxon>Pucciniomycotina</taxon>
        <taxon>Pucciniomycetes</taxon>
        <taxon>Pucciniales</taxon>
        <taxon>Pucciniaceae</taxon>
        <taxon>Puccinia</taxon>
    </lineage>
</organism>
<protein>
    <submittedName>
        <fullName evidence="1">Uncharacterized protein</fullName>
    </submittedName>
</protein>
<name>A0ACC0DX40_9BASI</name>
<evidence type="ECO:0000313" key="1">
    <source>
        <dbReference type="EMBL" id="KAI7940727.1"/>
    </source>
</evidence>
<reference evidence="2" key="2">
    <citation type="journal article" date="2018" name="Mol. Plant Microbe Interact.">
        <title>Genome sequence resources for the wheat stripe rust pathogen (Puccinia striiformis f. sp. tritici) and the barley stripe rust pathogen (Puccinia striiformis f. sp. hordei).</title>
        <authorList>
            <person name="Xia C."/>
            <person name="Wang M."/>
            <person name="Yin C."/>
            <person name="Cornejo O.E."/>
            <person name="Hulbert S.H."/>
            <person name="Chen X."/>
        </authorList>
    </citation>
    <scope>NUCLEOTIDE SEQUENCE [LARGE SCALE GENOMIC DNA]</scope>
    <source>
        <strain evidence="2">93-210</strain>
    </source>
</reference>
<proteinExistence type="predicted"/>
<comment type="caution">
    <text evidence="1">The sequence shown here is derived from an EMBL/GenBank/DDBJ whole genome shotgun (WGS) entry which is preliminary data.</text>
</comment>
<gene>
    <name evidence="1" type="ORF">MJO28_013012</name>
</gene>
<reference evidence="1 2" key="3">
    <citation type="journal article" date="2022" name="Microbiol. Spectr.">
        <title>Folding features and dynamics of 3D genome architecture in plant fungal pathogens.</title>
        <authorList>
            <person name="Xia C."/>
        </authorList>
    </citation>
    <scope>NUCLEOTIDE SEQUENCE [LARGE SCALE GENOMIC DNA]</scope>
    <source>
        <strain evidence="1 2">93-210</strain>
    </source>
</reference>
<evidence type="ECO:0000313" key="2">
    <source>
        <dbReference type="Proteomes" id="UP001060170"/>
    </source>
</evidence>